<evidence type="ECO:0000256" key="5">
    <source>
        <dbReference type="PROSITE-ProRule" id="PRU00581"/>
    </source>
</evidence>
<comment type="subcellular location">
    <subcellularLocation>
        <location evidence="1">Membrane</location>
        <topology evidence="1">Multi-pass membrane protein</topology>
    </subcellularLocation>
</comment>
<dbReference type="Proteomes" id="UP001152888">
    <property type="component" value="Unassembled WGS sequence"/>
</dbReference>
<evidence type="ECO:0000313" key="8">
    <source>
        <dbReference type="EMBL" id="CAH1953991.1"/>
    </source>
</evidence>
<keyword evidence="2 5" id="KW-0812">Transmembrane</keyword>
<name>A0A9P0NV75_ACAOB</name>
<sequence>RQQQSRWRDNKNIHLIYKDNFCLSFIDKNTNAAFALICILFLLYKNVNIKMSSQVTVLEHLKTYTGILTLTEEGMNILIVILSAVCGYTLKTYIICFIAFYALVTSAFFLLLYLSSVQKISETPWYWIECMNGLFLVILYGVSSSIVISGLSKGYIILGVTGYITTVLYALDMMDKYKLAIAPKPHYVWTTPNI</sequence>
<dbReference type="OrthoDB" id="10028364at2759"/>
<protein>
    <recommendedName>
        <fullName evidence="7">MARVEL domain-containing protein</fullName>
    </recommendedName>
</protein>
<evidence type="ECO:0000256" key="1">
    <source>
        <dbReference type="ARBA" id="ARBA00004141"/>
    </source>
</evidence>
<organism evidence="8 9">
    <name type="scientific">Acanthoscelides obtectus</name>
    <name type="common">Bean weevil</name>
    <name type="synonym">Bruchus obtectus</name>
    <dbReference type="NCBI Taxonomy" id="200917"/>
    <lineage>
        <taxon>Eukaryota</taxon>
        <taxon>Metazoa</taxon>
        <taxon>Ecdysozoa</taxon>
        <taxon>Arthropoda</taxon>
        <taxon>Hexapoda</taxon>
        <taxon>Insecta</taxon>
        <taxon>Pterygota</taxon>
        <taxon>Neoptera</taxon>
        <taxon>Endopterygota</taxon>
        <taxon>Coleoptera</taxon>
        <taxon>Polyphaga</taxon>
        <taxon>Cucujiformia</taxon>
        <taxon>Chrysomeloidea</taxon>
        <taxon>Chrysomelidae</taxon>
        <taxon>Bruchinae</taxon>
        <taxon>Bruchini</taxon>
        <taxon>Acanthoscelides</taxon>
    </lineage>
</organism>
<proteinExistence type="predicted"/>
<feature type="non-terminal residue" evidence="8">
    <location>
        <position position="194"/>
    </location>
</feature>
<evidence type="ECO:0000313" key="9">
    <source>
        <dbReference type="Proteomes" id="UP001152888"/>
    </source>
</evidence>
<keyword evidence="9" id="KW-1185">Reference proteome</keyword>
<reference evidence="8" key="1">
    <citation type="submission" date="2022-03" db="EMBL/GenBank/DDBJ databases">
        <authorList>
            <person name="Sayadi A."/>
        </authorList>
    </citation>
    <scope>NUCLEOTIDE SEQUENCE</scope>
</reference>
<dbReference type="EMBL" id="CAKOFQ010006652">
    <property type="protein sequence ID" value="CAH1953991.1"/>
    <property type="molecule type" value="Genomic_DNA"/>
</dbReference>
<keyword evidence="3 6" id="KW-1133">Transmembrane helix</keyword>
<gene>
    <name evidence="8" type="ORF">ACAOBT_LOCUS332</name>
</gene>
<accession>A0A9P0NV75</accession>
<evidence type="ECO:0000256" key="2">
    <source>
        <dbReference type="ARBA" id="ARBA00022692"/>
    </source>
</evidence>
<comment type="caution">
    <text evidence="8">The sequence shown here is derived from an EMBL/GenBank/DDBJ whole genome shotgun (WGS) entry which is preliminary data.</text>
</comment>
<feature type="transmembrane region" description="Helical" evidence="6">
    <location>
        <begin position="154"/>
        <end position="171"/>
    </location>
</feature>
<dbReference type="AlphaFoldDB" id="A0A9P0NV75"/>
<evidence type="ECO:0000256" key="3">
    <source>
        <dbReference type="ARBA" id="ARBA00022989"/>
    </source>
</evidence>
<feature type="domain" description="MARVEL" evidence="7">
    <location>
        <begin position="60"/>
        <end position="181"/>
    </location>
</feature>
<feature type="transmembrane region" description="Helical" evidence="6">
    <location>
        <begin position="92"/>
        <end position="114"/>
    </location>
</feature>
<evidence type="ECO:0000256" key="6">
    <source>
        <dbReference type="SAM" id="Phobius"/>
    </source>
</evidence>
<feature type="transmembrane region" description="Helical" evidence="6">
    <location>
        <begin position="126"/>
        <end position="148"/>
    </location>
</feature>
<evidence type="ECO:0000256" key="4">
    <source>
        <dbReference type="ARBA" id="ARBA00023136"/>
    </source>
</evidence>
<feature type="transmembrane region" description="Helical" evidence="6">
    <location>
        <begin position="21"/>
        <end position="44"/>
    </location>
</feature>
<dbReference type="InterPro" id="IPR008253">
    <property type="entry name" value="Marvel"/>
</dbReference>
<evidence type="ECO:0000259" key="7">
    <source>
        <dbReference type="PROSITE" id="PS51225"/>
    </source>
</evidence>
<dbReference type="PROSITE" id="PS51225">
    <property type="entry name" value="MARVEL"/>
    <property type="match status" value="1"/>
</dbReference>
<keyword evidence="4 5" id="KW-0472">Membrane</keyword>
<dbReference type="GO" id="GO:0016020">
    <property type="term" value="C:membrane"/>
    <property type="evidence" value="ECO:0007669"/>
    <property type="project" value="UniProtKB-SubCell"/>
</dbReference>